<feature type="transmembrane region" description="Helical" evidence="1">
    <location>
        <begin position="7"/>
        <end position="26"/>
    </location>
</feature>
<dbReference type="AlphaFoldDB" id="A0A1H9HUW6"/>
<evidence type="ECO:0000256" key="1">
    <source>
        <dbReference type="SAM" id="Phobius"/>
    </source>
</evidence>
<evidence type="ECO:0008006" key="4">
    <source>
        <dbReference type="Google" id="ProtNLM"/>
    </source>
</evidence>
<proteinExistence type="predicted"/>
<dbReference type="EMBL" id="FOFG01000006">
    <property type="protein sequence ID" value="SEQ66149.1"/>
    <property type="molecule type" value="Genomic_DNA"/>
</dbReference>
<keyword evidence="1" id="KW-0472">Membrane</keyword>
<feature type="transmembrane region" description="Helical" evidence="1">
    <location>
        <begin position="101"/>
        <end position="122"/>
    </location>
</feature>
<dbReference type="STRING" id="1855383.SAMN05216548_106172"/>
<accession>A0A1H9HUW6</accession>
<dbReference type="OrthoDB" id="9811032at2"/>
<evidence type="ECO:0000313" key="2">
    <source>
        <dbReference type="EMBL" id="SEQ66149.1"/>
    </source>
</evidence>
<gene>
    <name evidence="2" type="ORF">SAMN05216548_106172</name>
</gene>
<feature type="transmembrane region" description="Helical" evidence="1">
    <location>
        <begin position="38"/>
        <end position="62"/>
    </location>
</feature>
<name>A0A1H9HUW6_9HYPH</name>
<organism evidence="2 3">
    <name type="scientific">Faunimonas pinastri</name>
    <dbReference type="NCBI Taxonomy" id="1855383"/>
    <lineage>
        <taxon>Bacteria</taxon>
        <taxon>Pseudomonadati</taxon>
        <taxon>Pseudomonadota</taxon>
        <taxon>Alphaproteobacteria</taxon>
        <taxon>Hyphomicrobiales</taxon>
        <taxon>Afifellaceae</taxon>
        <taxon>Faunimonas</taxon>
    </lineage>
</organism>
<dbReference type="RefSeq" id="WP_092496521.1">
    <property type="nucleotide sequence ID" value="NZ_FOFG01000006.1"/>
</dbReference>
<keyword evidence="1" id="KW-0812">Transmembrane</keyword>
<dbReference type="Proteomes" id="UP000199647">
    <property type="component" value="Unassembled WGS sequence"/>
</dbReference>
<protein>
    <recommendedName>
        <fullName evidence="4">MARVEL domain-containing protein</fullName>
    </recommendedName>
</protein>
<reference evidence="2 3" key="1">
    <citation type="submission" date="2016-10" db="EMBL/GenBank/DDBJ databases">
        <authorList>
            <person name="de Groot N.N."/>
        </authorList>
    </citation>
    <scope>NUCLEOTIDE SEQUENCE [LARGE SCALE GENOMIC DNA]</scope>
    <source>
        <strain evidence="2 3">A52C2</strain>
    </source>
</reference>
<sequence>MRNIPFLIIPFVIYDVFAFLILSSGAEFGQSTVFSVPMVSGASFTLTIGALLVVLALVFLFVEIVKSTRLGAATIVDQILSMLVFLAYVVEFLLVPAAATGTFLILTIIALLDVCCGVAVSLRSATRDVSVSHHSF</sequence>
<keyword evidence="3" id="KW-1185">Reference proteome</keyword>
<feature type="transmembrane region" description="Helical" evidence="1">
    <location>
        <begin position="74"/>
        <end position="95"/>
    </location>
</feature>
<keyword evidence="1" id="KW-1133">Transmembrane helix</keyword>
<evidence type="ECO:0000313" key="3">
    <source>
        <dbReference type="Proteomes" id="UP000199647"/>
    </source>
</evidence>